<dbReference type="AlphaFoldDB" id="B9JCM5"/>
<evidence type="ECO:0000256" key="1">
    <source>
        <dbReference type="SAM" id="MobiDB-lite"/>
    </source>
</evidence>
<dbReference type="KEGG" id="ara:Arad_4422"/>
<dbReference type="EMBL" id="CP000628">
    <property type="protein sequence ID" value="ACM28136.1"/>
    <property type="molecule type" value="Genomic_DNA"/>
</dbReference>
<protein>
    <submittedName>
        <fullName evidence="2">Uncharacterized protein</fullName>
    </submittedName>
</protein>
<reference evidence="2 3" key="1">
    <citation type="journal article" date="2009" name="J. Bacteriol.">
        <title>Genome sequences of three Agrobacterium biovars help elucidate the evolution of multichromosome genomes in bacteria.</title>
        <authorList>
            <person name="Slater S.C."/>
            <person name="Goldman B.S."/>
            <person name="Goodner B."/>
            <person name="Setubal J.C."/>
            <person name="Farrand S.K."/>
            <person name="Nester E.W."/>
            <person name="Burr T.J."/>
            <person name="Banta L."/>
            <person name="Dickerman A.W."/>
            <person name="Paulsen I."/>
            <person name="Otten L."/>
            <person name="Suen G."/>
            <person name="Welch R."/>
            <person name="Almeida N.F."/>
            <person name="Arnold F."/>
            <person name="Burton O.T."/>
            <person name="Du Z."/>
            <person name="Ewing A."/>
            <person name="Godsy E."/>
            <person name="Heisel S."/>
            <person name="Houmiel K.L."/>
            <person name="Jhaveri J."/>
            <person name="Lu J."/>
            <person name="Miller N.M."/>
            <person name="Norton S."/>
            <person name="Chen Q."/>
            <person name="Phoolcharoen W."/>
            <person name="Ohlin V."/>
            <person name="Ondrusek D."/>
            <person name="Pride N."/>
            <person name="Stricklin S.L."/>
            <person name="Sun J."/>
            <person name="Wheeler C."/>
            <person name="Wilson L."/>
            <person name="Zhu H."/>
            <person name="Wood D.W."/>
        </authorList>
    </citation>
    <scope>NUCLEOTIDE SEQUENCE [LARGE SCALE GENOMIC DNA]</scope>
    <source>
        <strain evidence="3">K84 / ATCC BAA-868</strain>
    </source>
</reference>
<feature type="region of interest" description="Disordered" evidence="1">
    <location>
        <begin position="24"/>
        <end position="45"/>
    </location>
</feature>
<evidence type="ECO:0000313" key="3">
    <source>
        <dbReference type="Proteomes" id="UP000001600"/>
    </source>
</evidence>
<name>B9JCM5_RHIR8</name>
<dbReference type="Proteomes" id="UP000001600">
    <property type="component" value="Chromosome 1"/>
</dbReference>
<proteinExistence type="predicted"/>
<dbReference type="HOGENOM" id="CLU_3195198_0_0_5"/>
<sequence>MVEKLLSRDFSGVDALRIQFACNGPKGDDSVRPLRANCDRSQSRR</sequence>
<organism evidence="2 3">
    <name type="scientific">Rhizobium rhizogenes (strain K84 / ATCC BAA-868)</name>
    <name type="common">Agrobacterium radiobacter</name>
    <dbReference type="NCBI Taxonomy" id="311403"/>
    <lineage>
        <taxon>Bacteria</taxon>
        <taxon>Pseudomonadati</taxon>
        <taxon>Pseudomonadota</taxon>
        <taxon>Alphaproteobacteria</taxon>
        <taxon>Hyphomicrobiales</taxon>
        <taxon>Rhizobiaceae</taxon>
        <taxon>Rhizobium/Agrobacterium group</taxon>
        <taxon>Rhizobium</taxon>
    </lineage>
</organism>
<feature type="compositionally biased region" description="Basic and acidic residues" evidence="1">
    <location>
        <begin position="26"/>
        <end position="45"/>
    </location>
</feature>
<accession>B9JCM5</accession>
<evidence type="ECO:0000313" key="2">
    <source>
        <dbReference type="EMBL" id="ACM28136.1"/>
    </source>
</evidence>
<gene>
    <name evidence="2" type="ordered locus">Arad_4422</name>
</gene>